<dbReference type="EMBL" id="BAABAQ010000005">
    <property type="protein sequence ID" value="GAA4193062.1"/>
    <property type="molecule type" value="Genomic_DNA"/>
</dbReference>
<dbReference type="PANTHER" id="PTHR42770">
    <property type="entry name" value="AMINO ACID TRANSPORTER-RELATED"/>
    <property type="match status" value="1"/>
</dbReference>
<evidence type="ECO:0000256" key="2">
    <source>
        <dbReference type="ARBA" id="ARBA00022692"/>
    </source>
</evidence>
<evidence type="ECO:0000259" key="7">
    <source>
        <dbReference type="Pfam" id="PF00324"/>
    </source>
</evidence>
<dbReference type="InterPro" id="IPR050367">
    <property type="entry name" value="APC_superfamily"/>
</dbReference>
<comment type="caution">
    <text evidence="8">The sequence shown here is derived from an EMBL/GenBank/DDBJ whole genome shotgun (WGS) entry which is preliminary data.</text>
</comment>
<organism evidence="8 9">
    <name type="scientific">Streptosporangium oxazolinicum</name>
    <dbReference type="NCBI Taxonomy" id="909287"/>
    <lineage>
        <taxon>Bacteria</taxon>
        <taxon>Bacillati</taxon>
        <taxon>Actinomycetota</taxon>
        <taxon>Actinomycetes</taxon>
        <taxon>Streptosporangiales</taxon>
        <taxon>Streptosporangiaceae</taxon>
        <taxon>Streptosporangium</taxon>
    </lineage>
</organism>
<reference evidence="9" key="1">
    <citation type="journal article" date="2019" name="Int. J. Syst. Evol. Microbiol.">
        <title>The Global Catalogue of Microorganisms (GCM) 10K type strain sequencing project: providing services to taxonomists for standard genome sequencing and annotation.</title>
        <authorList>
            <consortium name="The Broad Institute Genomics Platform"/>
            <consortium name="The Broad Institute Genome Sequencing Center for Infectious Disease"/>
            <person name="Wu L."/>
            <person name="Ma J."/>
        </authorList>
    </citation>
    <scope>NUCLEOTIDE SEQUENCE [LARGE SCALE GENOMIC DNA]</scope>
    <source>
        <strain evidence="9">JCM 17388</strain>
    </source>
</reference>
<dbReference type="Pfam" id="PF00324">
    <property type="entry name" value="AA_permease"/>
    <property type="match status" value="1"/>
</dbReference>
<evidence type="ECO:0000256" key="5">
    <source>
        <dbReference type="SAM" id="MobiDB-lite"/>
    </source>
</evidence>
<name>A0ABP8AXQ3_9ACTN</name>
<keyword evidence="2 6" id="KW-0812">Transmembrane</keyword>
<dbReference type="Proteomes" id="UP001501251">
    <property type="component" value="Unassembled WGS sequence"/>
</dbReference>
<evidence type="ECO:0000256" key="1">
    <source>
        <dbReference type="ARBA" id="ARBA00004141"/>
    </source>
</evidence>
<feature type="region of interest" description="Disordered" evidence="5">
    <location>
        <begin position="450"/>
        <end position="469"/>
    </location>
</feature>
<accession>A0ABP8AXQ3</accession>
<feature type="transmembrane region" description="Helical" evidence="6">
    <location>
        <begin position="269"/>
        <end position="297"/>
    </location>
</feature>
<evidence type="ECO:0000256" key="4">
    <source>
        <dbReference type="ARBA" id="ARBA00023136"/>
    </source>
</evidence>
<sequence length="469" mass="50397">MRPNEPTLRRALTLGEVVMFGLAYMTPLIVLGIFGIVSETTGGATAIAYALALVAMLFTAFSYGKMAAVYPIAGSAYTYVRRTIDARAGFLVGWAVLLDYFFLPMVIWLIGGAYLSAQFPGVPSWVWIVAFITVTTTLNVIGIKLAARVNLLLMTFQIAVLLFFVLLSIGYVAGSWGPEAVFDTAPFANRATTLSNVAAGAAIAAYAFLGFEAVTTLAEETIAPERTIPRAILLTAFLGGMIFIVVAYFTQLVHPGGIFENSSSAAFEIARMIGSSLFGAVFLAGLVVAQFASGLAAQASTSRLLYAMGRDGVLPRKVFGYLYPRCRTPVFGLVITGATGLIALRLDMATSTSFINFGAFTTFAFVNFSVIALYFRERRAGRPLGMVSYVLAPAIGAAVNLWLLSQLDAHAVTLGLIWLGLGVIYLAYLTRMFRLPPPDLEFAEEAPVTAGAGNDQPFFDDPSPWRRET</sequence>
<dbReference type="InterPro" id="IPR004841">
    <property type="entry name" value="AA-permease/SLC12A_dom"/>
</dbReference>
<feature type="transmembrane region" description="Helical" evidence="6">
    <location>
        <begin position="318"/>
        <end position="342"/>
    </location>
</feature>
<gene>
    <name evidence="8" type="ORF">GCM10022252_35490</name>
</gene>
<feature type="transmembrane region" description="Helical" evidence="6">
    <location>
        <begin position="193"/>
        <end position="211"/>
    </location>
</feature>
<feature type="transmembrane region" description="Helical" evidence="6">
    <location>
        <begin position="411"/>
        <end position="429"/>
    </location>
</feature>
<feature type="transmembrane region" description="Helical" evidence="6">
    <location>
        <begin position="149"/>
        <end position="173"/>
    </location>
</feature>
<protein>
    <submittedName>
        <fullName evidence="8">APC family permease</fullName>
    </submittedName>
</protein>
<feature type="transmembrane region" description="Helical" evidence="6">
    <location>
        <begin position="354"/>
        <end position="375"/>
    </location>
</feature>
<proteinExistence type="predicted"/>
<dbReference type="PIRSF" id="PIRSF006060">
    <property type="entry name" value="AA_transporter"/>
    <property type="match status" value="1"/>
</dbReference>
<feature type="transmembrane region" description="Helical" evidence="6">
    <location>
        <begin position="122"/>
        <end position="142"/>
    </location>
</feature>
<feature type="transmembrane region" description="Helical" evidence="6">
    <location>
        <begin position="12"/>
        <end position="37"/>
    </location>
</feature>
<keyword evidence="4 6" id="KW-0472">Membrane</keyword>
<keyword evidence="3 6" id="KW-1133">Transmembrane helix</keyword>
<dbReference type="Gene3D" id="1.20.1740.10">
    <property type="entry name" value="Amino acid/polyamine transporter I"/>
    <property type="match status" value="1"/>
</dbReference>
<evidence type="ECO:0000256" key="6">
    <source>
        <dbReference type="SAM" id="Phobius"/>
    </source>
</evidence>
<dbReference type="PANTHER" id="PTHR42770:SF8">
    <property type="entry name" value="PUTRESCINE IMPORTER PUUP"/>
    <property type="match status" value="1"/>
</dbReference>
<keyword evidence="9" id="KW-1185">Reference proteome</keyword>
<evidence type="ECO:0000313" key="9">
    <source>
        <dbReference type="Proteomes" id="UP001501251"/>
    </source>
</evidence>
<feature type="transmembrane region" description="Helical" evidence="6">
    <location>
        <begin position="387"/>
        <end position="405"/>
    </location>
</feature>
<evidence type="ECO:0000256" key="3">
    <source>
        <dbReference type="ARBA" id="ARBA00022989"/>
    </source>
</evidence>
<comment type="subcellular location">
    <subcellularLocation>
        <location evidence="1">Membrane</location>
        <topology evidence="1">Multi-pass membrane protein</topology>
    </subcellularLocation>
</comment>
<feature type="transmembrane region" description="Helical" evidence="6">
    <location>
        <begin position="88"/>
        <end position="110"/>
    </location>
</feature>
<feature type="transmembrane region" description="Helical" evidence="6">
    <location>
        <begin position="231"/>
        <end position="249"/>
    </location>
</feature>
<dbReference type="RefSeq" id="WP_344919006.1">
    <property type="nucleotide sequence ID" value="NZ_BAABAQ010000005.1"/>
</dbReference>
<feature type="transmembrane region" description="Helical" evidence="6">
    <location>
        <begin position="43"/>
        <end position="63"/>
    </location>
</feature>
<feature type="domain" description="Amino acid permease/ SLC12A" evidence="7">
    <location>
        <begin position="17"/>
        <end position="371"/>
    </location>
</feature>
<evidence type="ECO:0000313" key="8">
    <source>
        <dbReference type="EMBL" id="GAA4193062.1"/>
    </source>
</evidence>